<dbReference type="EMBL" id="JAOQAZ010000022">
    <property type="protein sequence ID" value="KAJ4254378.1"/>
    <property type="molecule type" value="Genomic_DNA"/>
</dbReference>
<organism evidence="1 2">
    <name type="scientific">Fusarium torreyae</name>
    <dbReference type="NCBI Taxonomy" id="1237075"/>
    <lineage>
        <taxon>Eukaryota</taxon>
        <taxon>Fungi</taxon>
        <taxon>Dikarya</taxon>
        <taxon>Ascomycota</taxon>
        <taxon>Pezizomycotina</taxon>
        <taxon>Sordariomycetes</taxon>
        <taxon>Hypocreomycetidae</taxon>
        <taxon>Hypocreales</taxon>
        <taxon>Nectriaceae</taxon>
        <taxon>Fusarium</taxon>
    </lineage>
</organism>
<reference evidence="1" key="1">
    <citation type="submission" date="2022-09" db="EMBL/GenBank/DDBJ databases">
        <title>Fusarium specimens isolated from Avocado Roots.</title>
        <authorList>
            <person name="Stajich J."/>
            <person name="Roper C."/>
            <person name="Heimlech-Rivalta G."/>
        </authorList>
    </citation>
    <scope>NUCLEOTIDE SEQUENCE</scope>
    <source>
        <strain evidence="1">CF00136</strain>
    </source>
</reference>
<accession>A0A9W8RV20</accession>
<comment type="caution">
    <text evidence="1">The sequence shown here is derived from an EMBL/GenBank/DDBJ whole genome shotgun (WGS) entry which is preliminary data.</text>
</comment>
<dbReference type="AlphaFoldDB" id="A0A9W8RV20"/>
<proteinExistence type="predicted"/>
<evidence type="ECO:0000313" key="1">
    <source>
        <dbReference type="EMBL" id="KAJ4254378.1"/>
    </source>
</evidence>
<sequence length="459" mass="52998">MSFEIVPHKNATLENLPPELIGPIIDDLPLQSLAAVRQIWPHLDCLILPRLFRKIHVSFAGRHLTRIHEVASSSHIAPHVQELVWITSQTRETHHDNDGHVHTDYGHEVYVREASRIFLACIDALPNLHTLTSELGPICSVTEEEDINGLVYAIMPALCRPSSRISSLRLQDPLNYIRWFRSRYDAADKPPPTIFKSLPNKYTVKKGWSCILPKAVWHYHFTVRFQLSGQELASKREYYDFPYEWTTALRGLLKLDLQTDTAAGEWRCCESVGENFSLFLQEAANLREISVRWRRTGHNSLPGRPLEHSGWQLEHLFKVQWQHLQTIKLTFVQLNFYGKPFQKFIERHAATLRHILLYDCRGDTEIIQIIKYAAGNPAVKLHRFAVFPAYENHPEGEEPRIIPEDLVLDYINSKDPLRNPFALWKPSGFEYWGTVDQKAESLSVKWPEGNGMPFTCRAC</sequence>
<gene>
    <name evidence="1" type="ORF">NW762_009973</name>
</gene>
<evidence type="ECO:0008006" key="3">
    <source>
        <dbReference type="Google" id="ProtNLM"/>
    </source>
</evidence>
<evidence type="ECO:0000313" key="2">
    <source>
        <dbReference type="Proteomes" id="UP001152049"/>
    </source>
</evidence>
<name>A0A9W8RV20_9HYPO</name>
<dbReference type="Proteomes" id="UP001152049">
    <property type="component" value="Unassembled WGS sequence"/>
</dbReference>
<dbReference type="OrthoDB" id="5055179at2759"/>
<protein>
    <recommendedName>
        <fullName evidence="3">F-box domain-containing protein</fullName>
    </recommendedName>
</protein>
<keyword evidence="2" id="KW-1185">Reference proteome</keyword>